<dbReference type="InterPro" id="IPR002220">
    <property type="entry name" value="DapA-like"/>
</dbReference>
<dbReference type="SUPFAM" id="SSF51569">
    <property type="entry name" value="Aldolase"/>
    <property type="match status" value="1"/>
</dbReference>
<dbReference type="Pfam" id="PF00701">
    <property type="entry name" value="DHDPS"/>
    <property type="match status" value="1"/>
</dbReference>
<evidence type="ECO:0000313" key="5">
    <source>
        <dbReference type="EMBL" id="NMF01491.1"/>
    </source>
</evidence>
<sequence length="265" mass="29994">MKNLNVAIPTPLNDDETLYLDGFKPIVEHLKNNGIESLLISATTGEQHSMSIDERLQIIDYFNQQKFEGVELMFCVSATRTSEAIKLIQALEKSVFDIIMIGFPPYIQPTQQQAIFYVNELIKRTTKKVVLYNNPFRTGFNLSTESLNELVTQHPNLLGLKEEGDFNRHKNTRLPDDFIIFAGGDINFTAKINNGCNGLSSMVGNVYPKEIKQTFNDLLANKPVDLHKINELIDEVTRHQTIVNIKNHYNRLGIKAGTCRSPINA</sequence>
<feature type="active site" description="Schiff-base intermediate with substrate" evidence="3">
    <location>
        <position position="161"/>
    </location>
</feature>
<dbReference type="Gene3D" id="3.20.20.70">
    <property type="entry name" value="Aldolase class I"/>
    <property type="match status" value="1"/>
</dbReference>
<dbReference type="PRINTS" id="PR00146">
    <property type="entry name" value="DHPICSNTHASE"/>
</dbReference>
<feature type="active site" description="Proton donor/acceptor" evidence="3">
    <location>
        <position position="132"/>
    </location>
</feature>
<keyword evidence="1 2" id="KW-0456">Lyase</keyword>
<proteinExistence type="inferred from homology"/>
<gene>
    <name evidence="5" type="ORF">HF838_25215</name>
</gene>
<dbReference type="PANTHER" id="PTHR42849">
    <property type="entry name" value="N-ACETYLNEURAMINATE LYASE"/>
    <property type="match status" value="1"/>
</dbReference>
<dbReference type="AlphaFoldDB" id="A0A848D6Q2"/>
<evidence type="ECO:0000256" key="2">
    <source>
        <dbReference type="PIRNR" id="PIRNR001365"/>
    </source>
</evidence>
<evidence type="ECO:0000313" key="6">
    <source>
        <dbReference type="Proteomes" id="UP000561326"/>
    </source>
</evidence>
<dbReference type="Proteomes" id="UP000561326">
    <property type="component" value="Unassembled WGS sequence"/>
</dbReference>
<dbReference type="GO" id="GO:0005829">
    <property type="term" value="C:cytosol"/>
    <property type="evidence" value="ECO:0007669"/>
    <property type="project" value="TreeGrafter"/>
</dbReference>
<dbReference type="InterPro" id="IPR013785">
    <property type="entry name" value="Aldolase_TIM"/>
</dbReference>
<dbReference type="GO" id="GO:0019262">
    <property type="term" value="P:N-acetylneuraminate catabolic process"/>
    <property type="evidence" value="ECO:0007669"/>
    <property type="project" value="TreeGrafter"/>
</dbReference>
<evidence type="ECO:0000256" key="1">
    <source>
        <dbReference type="ARBA" id="ARBA00023239"/>
    </source>
</evidence>
<reference evidence="5 6" key="1">
    <citation type="submission" date="2020-04" db="EMBL/GenBank/DDBJ databases">
        <authorList>
            <person name="Hitch T.C.A."/>
            <person name="Wylensek D."/>
            <person name="Clavel T."/>
        </authorList>
    </citation>
    <scope>NUCLEOTIDE SEQUENCE [LARGE SCALE GENOMIC DNA]</scope>
    <source>
        <strain evidence="5 6">WB01_D5_05</strain>
    </source>
</reference>
<accession>A0A848D6Q2</accession>
<feature type="binding site" evidence="4">
    <location>
        <position position="44"/>
    </location>
    <ligand>
        <name>pyruvate</name>
        <dbReference type="ChEBI" id="CHEBI:15361"/>
    </ligand>
</feature>
<organism evidence="5 6">
    <name type="scientific">Aneurinibacillus aneurinilyticus</name>
    <name type="common">Bacillus aneurinolyticus</name>
    <dbReference type="NCBI Taxonomy" id="1391"/>
    <lineage>
        <taxon>Bacteria</taxon>
        <taxon>Bacillati</taxon>
        <taxon>Bacillota</taxon>
        <taxon>Bacilli</taxon>
        <taxon>Bacillales</taxon>
        <taxon>Paenibacillaceae</taxon>
        <taxon>Aneurinibacillus group</taxon>
        <taxon>Aneurinibacillus</taxon>
    </lineage>
</organism>
<evidence type="ECO:0000256" key="3">
    <source>
        <dbReference type="PIRSR" id="PIRSR001365-1"/>
    </source>
</evidence>
<comment type="caution">
    <text evidence="5">The sequence shown here is derived from an EMBL/GenBank/DDBJ whole genome shotgun (WGS) entry which is preliminary data.</text>
</comment>
<dbReference type="RefSeq" id="WP_168976787.1">
    <property type="nucleotide sequence ID" value="NZ_JABAGO010000094.1"/>
</dbReference>
<dbReference type="PIRSF" id="PIRSF001365">
    <property type="entry name" value="DHDPS"/>
    <property type="match status" value="1"/>
</dbReference>
<dbReference type="CDD" id="cd00408">
    <property type="entry name" value="DHDPS-like"/>
    <property type="match status" value="1"/>
</dbReference>
<dbReference type="SMART" id="SM01130">
    <property type="entry name" value="DHDPS"/>
    <property type="match status" value="1"/>
</dbReference>
<name>A0A848D6Q2_ANEAE</name>
<evidence type="ECO:0000256" key="4">
    <source>
        <dbReference type="PIRSR" id="PIRSR001365-2"/>
    </source>
</evidence>
<dbReference type="PANTHER" id="PTHR42849:SF1">
    <property type="entry name" value="N-ACETYLNEURAMINATE LYASE"/>
    <property type="match status" value="1"/>
</dbReference>
<protein>
    <submittedName>
        <fullName evidence="5">Dihydrodipicolinate synthase family protein</fullName>
    </submittedName>
</protein>
<comment type="similarity">
    <text evidence="2">Belongs to the DapA family.</text>
</comment>
<dbReference type="GO" id="GO:0008747">
    <property type="term" value="F:N-acetylneuraminate lyase activity"/>
    <property type="evidence" value="ECO:0007669"/>
    <property type="project" value="TreeGrafter"/>
</dbReference>
<dbReference type="EMBL" id="JABAGO010000094">
    <property type="protein sequence ID" value="NMF01491.1"/>
    <property type="molecule type" value="Genomic_DNA"/>
</dbReference>